<proteinExistence type="inferred from homology"/>
<dbReference type="Pfam" id="PF07333">
    <property type="entry name" value="SLR1-BP"/>
    <property type="match status" value="1"/>
</dbReference>
<evidence type="ECO:0000256" key="1">
    <source>
        <dbReference type="ARBA" id="ARBA00006722"/>
    </source>
</evidence>
<sequence length="76" mass="8102">MKNSQVSALLFLLVLLFSTGKEVVATENGRSCSEGIKMAGPCKNPECSNLCKERHGDEAIGVCLGGCFCRYPCLSS</sequence>
<reference evidence="7 8" key="1">
    <citation type="journal article" date="2012" name="Nature">
        <title>Repeated polyploidization of Gossypium genomes and the evolution of spinnable cotton fibres.</title>
        <authorList>
            <person name="Paterson A.H."/>
            <person name="Wendel J.F."/>
            <person name="Gundlach H."/>
            <person name="Guo H."/>
            <person name="Jenkins J."/>
            <person name="Jin D."/>
            <person name="Llewellyn D."/>
            <person name="Showmaker K.C."/>
            <person name="Shu S."/>
            <person name="Udall J."/>
            <person name="Yoo M.J."/>
            <person name="Byers R."/>
            <person name="Chen W."/>
            <person name="Doron-Faigenboim A."/>
            <person name="Duke M.V."/>
            <person name="Gong L."/>
            <person name="Grimwood J."/>
            <person name="Grover C."/>
            <person name="Grupp K."/>
            <person name="Hu G."/>
            <person name="Lee T.H."/>
            <person name="Li J."/>
            <person name="Lin L."/>
            <person name="Liu T."/>
            <person name="Marler B.S."/>
            <person name="Page J.T."/>
            <person name="Roberts A.W."/>
            <person name="Romanel E."/>
            <person name="Sanders W.S."/>
            <person name="Szadkowski E."/>
            <person name="Tan X."/>
            <person name="Tang H."/>
            <person name="Xu C."/>
            <person name="Wang J."/>
            <person name="Wang Z."/>
            <person name="Zhang D."/>
            <person name="Zhang L."/>
            <person name="Ashrafi H."/>
            <person name="Bedon F."/>
            <person name="Bowers J.E."/>
            <person name="Brubaker C.L."/>
            <person name="Chee P.W."/>
            <person name="Das S."/>
            <person name="Gingle A.R."/>
            <person name="Haigler C.H."/>
            <person name="Harker D."/>
            <person name="Hoffmann L.V."/>
            <person name="Hovav R."/>
            <person name="Jones D.C."/>
            <person name="Lemke C."/>
            <person name="Mansoor S."/>
            <person name="ur Rahman M."/>
            <person name="Rainville L.N."/>
            <person name="Rambani A."/>
            <person name="Reddy U.K."/>
            <person name="Rong J.K."/>
            <person name="Saranga Y."/>
            <person name="Scheffler B.E."/>
            <person name="Scheffler J.A."/>
            <person name="Stelly D.M."/>
            <person name="Triplett B.A."/>
            <person name="Van Deynze A."/>
            <person name="Vaslin M.F."/>
            <person name="Waghmare V.N."/>
            <person name="Walford S.A."/>
            <person name="Wright R.J."/>
            <person name="Zaki E.A."/>
            <person name="Zhang T."/>
            <person name="Dennis E.S."/>
            <person name="Mayer K.F."/>
            <person name="Peterson D.G."/>
            <person name="Rokhsar D.S."/>
            <person name="Wang X."/>
            <person name="Schmutz J."/>
        </authorList>
    </citation>
    <scope>NUCLEOTIDE SEQUENCE [LARGE SCALE GENOMIC DNA]</scope>
</reference>
<evidence type="ECO:0000256" key="4">
    <source>
        <dbReference type="ARBA" id="ARBA00022821"/>
    </source>
</evidence>
<dbReference type="Gramene" id="KJB82245">
    <property type="protein sequence ID" value="KJB82245"/>
    <property type="gene ID" value="B456_013G184700"/>
</dbReference>
<keyword evidence="3" id="KW-0295">Fungicide</keyword>
<keyword evidence="8" id="KW-1185">Reference proteome</keyword>
<dbReference type="AlphaFoldDB" id="A0A0D2W7A8"/>
<accession>A0A0D2W7A8</accession>
<dbReference type="GO" id="GO:0050832">
    <property type="term" value="P:defense response to fungus"/>
    <property type="evidence" value="ECO:0007669"/>
    <property type="project" value="UniProtKB-KW"/>
</dbReference>
<gene>
    <name evidence="7" type="ORF">B456_013G184700</name>
</gene>
<comment type="similarity">
    <text evidence="1">Belongs to the DEFL family.</text>
</comment>
<dbReference type="GO" id="GO:0031640">
    <property type="term" value="P:killing of cells of another organism"/>
    <property type="evidence" value="ECO:0007669"/>
    <property type="project" value="UniProtKB-KW"/>
</dbReference>
<protein>
    <recommendedName>
        <fullName evidence="9">Knottin scorpion toxin-like domain-containing protein</fullName>
    </recommendedName>
</protein>
<keyword evidence="5" id="KW-1015">Disulfide bond</keyword>
<name>A0A0D2W7A8_GOSRA</name>
<feature type="signal peptide" evidence="6">
    <location>
        <begin position="1"/>
        <end position="25"/>
    </location>
</feature>
<dbReference type="OMA" id="CKERHGD"/>
<evidence type="ECO:0000313" key="8">
    <source>
        <dbReference type="Proteomes" id="UP000032304"/>
    </source>
</evidence>
<organism evidence="7 8">
    <name type="scientific">Gossypium raimondii</name>
    <name type="common">Peruvian cotton</name>
    <name type="synonym">Gossypium klotzschianum subsp. raimondii</name>
    <dbReference type="NCBI Taxonomy" id="29730"/>
    <lineage>
        <taxon>Eukaryota</taxon>
        <taxon>Viridiplantae</taxon>
        <taxon>Streptophyta</taxon>
        <taxon>Embryophyta</taxon>
        <taxon>Tracheophyta</taxon>
        <taxon>Spermatophyta</taxon>
        <taxon>Magnoliopsida</taxon>
        <taxon>eudicotyledons</taxon>
        <taxon>Gunneridae</taxon>
        <taxon>Pentapetalae</taxon>
        <taxon>rosids</taxon>
        <taxon>malvids</taxon>
        <taxon>Malvales</taxon>
        <taxon>Malvaceae</taxon>
        <taxon>Malvoideae</taxon>
        <taxon>Gossypium</taxon>
    </lineage>
</organism>
<evidence type="ECO:0000256" key="5">
    <source>
        <dbReference type="ARBA" id="ARBA00023157"/>
    </source>
</evidence>
<evidence type="ECO:0000256" key="6">
    <source>
        <dbReference type="SAM" id="SignalP"/>
    </source>
</evidence>
<evidence type="ECO:0000256" key="3">
    <source>
        <dbReference type="ARBA" id="ARBA00022577"/>
    </source>
</evidence>
<dbReference type="Proteomes" id="UP000032304">
    <property type="component" value="Chromosome 13"/>
</dbReference>
<keyword evidence="4" id="KW-0611">Plant defense</keyword>
<evidence type="ECO:0000313" key="7">
    <source>
        <dbReference type="EMBL" id="KJB82245.1"/>
    </source>
</evidence>
<feature type="chain" id="PRO_5002254176" description="Knottin scorpion toxin-like domain-containing protein" evidence="6">
    <location>
        <begin position="26"/>
        <end position="76"/>
    </location>
</feature>
<evidence type="ECO:0000256" key="2">
    <source>
        <dbReference type="ARBA" id="ARBA00022529"/>
    </source>
</evidence>
<dbReference type="InterPro" id="IPR010851">
    <property type="entry name" value="DEFL"/>
</dbReference>
<dbReference type="EMBL" id="CM001752">
    <property type="protein sequence ID" value="KJB82245.1"/>
    <property type="molecule type" value="Genomic_DNA"/>
</dbReference>
<evidence type="ECO:0008006" key="9">
    <source>
        <dbReference type="Google" id="ProtNLM"/>
    </source>
</evidence>
<keyword evidence="6" id="KW-0732">Signal</keyword>
<keyword evidence="2" id="KW-0929">Antimicrobial</keyword>